<dbReference type="GO" id="GO:0016410">
    <property type="term" value="F:N-acyltransferase activity"/>
    <property type="evidence" value="ECO:0007669"/>
    <property type="project" value="UniProtKB-UniRule"/>
</dbReference>
<comment type="caution">
    <text evidence="10">The sequence shown here is derived from an EMBL/GenBank/DDBJ whole genome shotgun (WGS) entry which is preliminary data.</text>
</comment>
<keyword evidence="4 8" id="KW-0812">Transmembrane</keyword>
<reference evidence="10" key="1">
    <citation type="submission" date="2022-01" db="EMBL/GenBank/DDBJ databases">
        <title>Corynebacterium sp. nov isolated from isolated from the feces of the greater white-fronted geese (Anser albifrons) at Poyang Lake, PR China.</title>
        <authorList>
            <person name="Liu Q."/>
        </authorList>
    </citation>
    <scope>NUCLEOTIDE SEQUENCE</scope>
    <source>
        <strain evidence="10">JCM 32435</strain>
    </source>
</reference>
<dbReference type="Gene3D" id="3.60.110.10">
    <property type="entry name" value="Carbon-nitrogen hydrolase"/>
    <property type="match status" value="1"/>
</dbReference>
<dbReference type="Pfam" id="PF20154">
    <property type="entry name" value="LNT_N"/>
    <property type="match status" value="1"/>
</dbReference>
<evidence type="ECO:0000256" key="5">
    <source>
        <dbReference type="ARBA" id="ARBA00022989"/>
    </source>
</evidence>
<dbReference type="EMBL" id="JAKGSI010000002">
    <property type="protein sequence ID" value="MCF4006666.1"/>
    <property type="molecule type" value="Genomic_DNA"/>
</dbReference>
<feature type="transmembrane region" description="Helical" evidence="8">
    <location>
        <begin position="475"/>
        <end position="496"/>
    </location>
</feature>
<dbReference type="NCBIfam" id="TIGR00546">
    <property type="entry name" value="lnt"/>
    <property type="match status" value="1"/>
</dbReference>
<feature type="transmembrane region" description="Helical" evidence="8">
    <location>
        <begin position="191"/>
        <end position="212"/>
    </location>
</feature>
<dbReference type="Pfam" id="PF00795">
    <property type="entry name" value="CN_hydrolase"/>
    <property type="match status" value="1"/>
</dbReference>
<gene>
    <name evidence="8 10" type="primary">lnt</name>
    <name evidence="10" type="ORF">L1O03_05665</name>
</gene>
<evidence type="ECO:0000256" key="7">
    <source>
        <dbReference type="ARBA" id="ARBA00023315"/>
    </source>
</evidence>
<keyword evidence="5 8" id="KW-1133">Transmembrane helix</keyword>
<dbReference type="GO" id="GO:0005886">
    <property type="term" value="C:plasma membrane"/>
    <property type="evidence" value="ECO:0007669"/>
    <property type="project" value="UniProtKB-SubCell"/>
</dbReference>
<feature type="transmembrane region" description="Helical" evidence="8">
    <location>
        <begin position="24"/>
        <end position="42"/>
    </location>
</feature>
<dbReference type="EC" id="2.3.1.269" evidence="8"/>
<accession>A0A9X1TZ99</accession>
<evidence type="ECO:0000313" key="10">
    <source>
        <dbReference type="EMBL" id="MCF4006666.1"/>
    </source>
</evidence>
<feature type="transmembrane region" description="Helical" evidence="8">
    <location>
        <begin position="118"/>
        <end position="143"/>
    </location>
</feature>
<feature type="transmembrane region" description="Helical" evidence="8">
    <location>
        <begin position="88"/>
        <end position="106"/>
    </location>
</feature>
<keyword evidence="6 8" id="KW-0472">Membrane</keyword>
<dbReference type="Proteomes" id="UP001139336">
    <property type="component" value="Unassembled WGS sequence"/>
</dbReference>
<dbReference type="GO" id="GO:0042158">
    <property type="term" value="P:lipoprotein biosynthetic process"/>
    <property type="evidence" value="ECO:0007669"/>
    <property type="project" value="UniProtKB-UniRule"/>
</dbReference>
<organism evidence="10 11">
    <name type="scientific">Corynebacterium uropygiale</name>
    <dbReference type="NCBI Taxonomy" id="1775911"/>
    <lineage>
        <taxon>Bacteria</taxon>
        <taxon>Bacillati</taxon>
        <taxon>Actinomycetota</taxon>
        <taxon>Actinomycetes</taxon>
        <taxon>Mycobacteriales</taxon>
        <taxon>Corynebacteriaceae</taxon>
        <taxon>Corynebacterium</taxon>
    </lineage>
</organism>
<dbReference type="InterPro" id="IPR004563">
    <property type="entry name" value="Apolipo_AcylTrfase"/>
</dbReference>
<evidence type="ECO:0000256" key="2">
    <source>
        <dbReference type="ARBA" id="ARBA00022475"/>
    </source>
</evidence>
<feature type="domain" description="CN hydrolase" evidence="9">
    <location>
        <begin position="222"/>
        <end position="465"/>
    </location>
</feature>
<keyword evidence="11" id="KW-1185">Reference proteome</keyword>
<dbReference type="InterPro" id="IPR003010">
    <property type="entry name" value="C-N_Hydrolase"/>
</dbReference>
<keyword evidence="3 8" id="KW-0808">Transferase</keyword>
<dbReference type="InterPro" id="IPR036526">
    <property type="entry name" value="C-N_Hydrolase_sf"/>
</dbReference>
<dbReference type="AlphaFoldDB" id="A0A9X1TZ99"/>
<evidence type="ECO:0000313" key="11">
    <source>
        <dbReference type="Proteomes" id="UP001139336"/>
    </source>
</evidence>
<comment type="similarity">
    <text evidence="8">Belongs to the CN hydrolase family. Apolipoprotein N-acyltransferase subfamily.</text>
</comment>
<sequence>MALLLRLLLAALSGVCFFASFEPLGWWIAGIVSALLLILSLMPWTSDRLPERLRRPLRGRGGMLIAAVQALVAYLCLLPWVGEFVGPLPYVALAVVLSLYSLLLGGAGARLLHRRGGLLGFVFLYVVVEWLRSSWPFGGFAWVRLAWGQIDGPLAALARWGGPSLVTFATIALAAACIALYRALASRGGSLLPAILSILLIVGSAGWCGLQLNAPEHTTGRTTVGAVQGNVPRMGLDFNAQRRAVLANHVRETEAIDEPVDFLVWPENSVDVNPLVDRAAGEMLQEALDAVKVPILIGTITVDEVGDRNTMLVMDPEKGPVDKHIKKYLQPFGEYMPMRSFLRHFSPYVDRAGNFQPGDGDGVVDIAGVRLGIMTCYEVAFDQAGRDAILHGATLLATPTNNATFGFTDMSYQQLAMSRMRAIELDRAVVVSATSGVSAMVEPDGTVTQHTHIFEPRHLVAEMPLRDTITMAARYGFIIDITMVIIGTLFMAWAFVPHRGASLDQGHAAPSRSTRKKRK</sequence>
<evidence type="ECO:0000256" key="3">
    <source>
        <dbReference type="ARBA" id="ARBA00022679"/>
    </source>
</evidence>
<comment type="function">
    <text evidence="8">Catalyzes the phospholipid dependent N-acylation of the N-terminal cysteine of apolipoprotein, the last step in lipoprotein maturation.</text>
</comment>
<comment type="subcellular location">
    <subcellularLocation>
        <location evidence="1 8">Cell membrane</location>
        <topology evidence="1 8">Multi-pass membrane protein</topology>
    </subcellularLocation>
</comment>
<keyword evidence="2 8" id="KW-1003">Cell membrane</keyword>
<comment type="pathway">
    <text evidence="8">Protein modification; lipoprotein biosynthesis (N-acyl transfer).</text>
</comment>
<evidence type="ECO:0000256" key="1">
    <source>
        <dbReference type="ARBA" id="ARBA00004651"/>
    </source>
</evidence>
<comment type="catalytic activity">
    <reaction evidence="8">
        <text>N-terminal S-1,2-diacyl-sn-glyceryl-L-cysteinyl-[lipoprotein] + a glycerophospholipid = N-acyl-S-1,2-diacyl-sn-glyceryl-L-cysteinyl-[lipoprotein] + a 2-acyl-sn-glycero-3-phospholipid + H(+)</text>
        <dbReference type="Rhea" id="RHEA:48228"/>
        <dbReference type="Rhea" id="RHEA-COMP:14681"/>
        <dbReference type="Rhea" id="RHEA-COMP:14684"/>
        <dbReference type="ChEBI" id="CHEBI:15378"/>
        <dbReference type="ChEBI" id="CHEBI:136912"/>
        <dbReference type="ChEBI" id="CHEBI:140656"/>
        <dbReference type="ChEBI" id="CHEBI:140657"/>
        <dbReference type="ChEBI" id="CHEBI:140660"/>
        <dbReference type="EC" id="2.3.1.269"/>
    </reaction>
</comment>
<dbReference type="CDD" id="cd07571">
    <property type="entry name" value="ALP_N-acyl_transferase"/>
    <property type="match status" value="1"/>
</dbReference>
<dbReference type="SUPFAM" id="SSF56317">
    <property type="entry name" value="Carbon-nitrogen hydrolase"/>
    <property type="match status" value="1"/>
</dbReference>
<dbReference type="PANTHER" id="PTHR38686:SF1">
    <property type="entry name" value="APOLIPOPROTEIN N-ACYLTRANSFERASE"/>
    <property type="match status" value="1"/>
</dbReference>
<protein>
    <recommendedName>
        <fullName evidence="8">Apolipoprotein N-acyltransferase</fullName>
        <shortName evidence="8">ALP N-acyltransferase</shortName>
        <ecNumber evidence="8">2.3.1.269</ecNumber>
    </recommendedName>
</protein>
<dbReference type="RefSeq" id="WP_236118450.1">
    <property type="nucleotide sequence ID" value="NZ_JAKGSI010000002.1"/>
</dbReference>
<evidence type="ECO:0000256" key="4">
    <source>
        <dbReference type="ARBA" id="ARBA00022692"/>
    </source>
</evidence>
<feature type="transmembrane region" description="Helical" evidence="8">
    <location>
        <begin position="163"/>
        <end position="184"/>
    </location>
</feature>
<dbReference type="PROSITE" id="PS50263">
    <property type="entry name" value="CN_HYDROLASE"/>
    <property type="match status" value="1"/>
</dbReference>
<dbReference type="PANTHER" id="PTHR38686">
    <property type="entry name" value="APOLIPOPROTEIN N-ACYLTRANSFERASE"/>
    <property type="match status" value="1"/>
</dbReference>
<evidence type="ECO:0000256" key="6">
    <source>
        <dbReference type="ARBA" id="ARBA00023136"/>
    </source>
</evidence>
<dbReference type="HAMAP" id="MF_01148">
    <property type="entry name" value="Lnt"/>
    <property type="match status" value="1"/>
</dbReference>
<proteinExistence type="inferred from homology"/>
<name>A0A9X1TZ99_9CORY</name>
<evidence type="ECO:0000259" key="9">
    <source>
        <dbReference type="PROSITE" id="PS50263"/>
    </source>
</evidence>
<evidence type="ECO:0000256" key="8">
    <source>
        <dbReference type="HAMAP-Rule" id="MF_01148"/>
    </source>
</evidence>
<dbReference type="InterPro" id="IPR045378">
    <property type="entry name" value="LNT_N"/>
</dbReference>
<feature type="transmembrane region" description="Helical" evidence="8">
    <location>
        <begin position="63"/>
        <end position="82"/>
    </location>
</feature>
<keyword evidence="7 8" id="KW-0012">Acyltransferase</keyword>